<dbReference type="GO" id="GO:0006265">
    <property type="term" value="P:DNA topological change"/>
    <property type="evidence" value="ECO:0007669"/>
    <property type="project" value="UniProtKB-UniRule"/>
</dbReference>
<dbReference type="InterPro" id="IPR013760">
    <property type="entry name" value="Topo_IIA-like_dom_sf"/>
</dbReference>
<dbReference type="GO" id="GO:0003677">
    <property type="term" value="F:DNA binding"/>
    <property type="evidence" value="ECO:0007669"/>
    <property type="project" value="UniProtKB-UniRule"/>
</dbReference>
<feature type="active site" description="O-(5'-phospho-DNA)-tyrosine intermediate" evidence="5">
    <location>
        <position position="32"/>
    </location>
</feature>
<keyword evidence="4 5" id="KW-0413">Isomerase</keyword>
<evidence type="ECO:0000256" key="5">
    <source>
        <dbReference type="PROSITE-ProRule" id="PRU01384"/>
    </source>
</evidence>
<evidence type="ECO:0000256" key="4">
    <source>
        <dbReference type="ARBA" id="ARBA00023235"/>
    </source>
</evidence>
<dbReference type="GO" id="GO:0005737">
    <property type="term" value="C:cytoplasm"/>
    <property type="evidence" value="ECO:0007669"/>
    <property type="project" value="TreeGrafter"/>
</dbReference>
<dbReference type="GO" id="GO:0003918">
    <property type="term" value="F:DNA topoisomerase type II (double strand cut, ATP-hydrolyzing) activity"/>
    <property type="evidence" value="ECO:0007669"/>
    <property type="project" value="UniProtKB-EC"/>
</dbReference>
<accession>A0A314YXY4</accession>
<dbReference type="Proteomes" id="UP000250321">
    <property type="component" value="Unassembled WGS sequence"/>
</dbReference>
<evidence type="ECO:0000313" key="8">
    <source>
        <dbReference type="Proteomes" id="UP000250321"/>
    </source>
</evidence>
<name>A0A314YXY4_PRUYE</name>
<dbReference type="STRING" id="2094558.A0A314YXY4"/>
<dbReference type="PANTHER" id="PTHR43493">
    <property type="entry name" value="DNA GYRASE/TOPOISOMERASE SUBUNIT A"/>
    <property type="match status" value="1"/>
</dbReference>
<dbReference type="SUPFAM" id="SSF56719">
    <property type="entry name" value="Type II DNA topoisomerase"/>
    <property type="match status" value="1"/>
</dbReference>
<dbReference type="InterPro" id="IPR050220">
    <property type="entry name" value="Type_II_DNA_Topoisomerases"/>
</dbReference>
<dbReference type="EMBL" id="PJQY01000400">
    <property type="protein sequence ID" value="PQQ11360.1"/>
    <property type="molecule type" value="Genomic_DNA"/>
</dbReference>
<sequence>MAKGDFSLRFPLIQGLGNFGSIDADPAAAMRYSECRLEVSMATNIPPHNLWRVGTCS</sequence>
<comment type="caution">
    <text evidence="7">The sequence shown here is derived from an EMBL/GenBank/DDBJ whole genome shotgun (WGS) entry which is preliminary data.</text>
</comment>
<dbReference type="PANTHER" id="PTHR43493:SF5">
    <property type="entry name" value="DNA GYRASE SUBUNIT A, CHLOROPLASTIC_MITOCHONDRIAL"/>
    <property type="match status" value="1"/>
</dbReference>
<comment type="catalytic activity">
    <reaction evidence="5">
        <text>ATP-dependent breakage, passage and rejoining of double-stranded DNA.</text>
        <dbReference type="EC" id="5.6.2.2"/>
    </reaction>
</comment>
<reference evidence="7 8" key="1">
    <citation type="submission" date="2018-02" db="EMBL/GenBank/DDBJ databases">
        <title>Draft genome of wild Prunus yedoensis var. nudiflora.</title>
        <authorList>
            <person name="Baek S."/>
            <person name="Kim J.-H."/>
            <person name="Choi K."/>
            <person name="Kim G.-B."/>
            <person name="Cho A."/>
            <person name="Jang H."/>
            <person name="Shin C.-H."/>
            <person name="Yu H.-J."/>
            <person name="Mun J.-H."/>
        </authorList>
    </citation>
    <scope>NUCLEOTIDE SEQUENCE [LARGE SCALE GENOMIC DNA]</scope>
    <source>
        <strain evidence="8">cv. Jeju island</strain>
        <tissue evidence="7">Leaf</tissue>
    </source>
</reference>
<dbReference type="InterPro" id="IPR013758">
    <property type="entry name" value="Topo_IIA_A/C_ab"/>
</dbReference>
<protein>
    <recommendedName>
        <fullName evidence="6">Topo IIA-type catalytic domain-containing protein</fullName>
    </recommendedName>
</protein>
<dbReference type="Pfam" id="PF00521">
    <property type="entry name" value="DNA_topoisoIV"/>
    <property type="match status" value="1"/>
</dbReference>
<dbReference type="GO" id="GO:0005524">
    <property type="term" value="F:ATP binding"/>
    <property type="evidence" value="ECO:0007669"/>
    <property type="project" value="InterPro"/>
</dbReference>
<proteinExistence type="inferred from homology"/>
<evidence type="ECO:0000256" key="3">
    <source>
        <dbReference type="ARBA" id="ARBA00023125"/>
    </source>
</evidence>
<keyword evidence="8" id="KW-1185">Reference proteome</keyword>
<organism evidence="7 8">
    <name type="scientific">Prunus yedoensis var. nudiflora</name>
    <dbReference type="NCBI Taxonomy" id="2094558"/>
    <lineage>
        <taxon>Eukaryota</taxon>
        <taxon>Viridiplantae</taxon>
        <taxon>Streptophyta</taxon>
        <taxon>Embryophyta</taxon>
        <taxon>Tracheophyta</taxon>
        <taxon>Spermatophyta</taxon>
        <taxon>Magnoliopsida</taxon>
        <taxon>eudicotyledons</taxon>
        <taxon>Gunneridae</taxon>
        <taxon>Pentapetalae</taxon>
        <taxon>rosids</taxon>
        <taxon>fabids</taxon>
        <taxon>Rosales</taxon>
        <taxon>Rosaceae</taxon>
        <taxon>Amygdaloideae</taxon>
        <taxon>Amygdaleae</taxon>
        <taxon>Prunus</taxon>
    </lineage>
</organism>
<feature type="domain" description="Topo IIA-type catalytic" evidence="6">
    <location>
        <begin position="1"/>
        <end position="57"/>
    </location>
</feature>
<evidence type="ECO:0000256" key="1">
    <source>
        <dbReference type="ARBA" id="ARBA00008263"/>
    </source>
</evidence>
<evidence type="ECO:0000313" key="7">
    <source>
        <dbReference type="EMBL" id="PQQ11360.1"/>
    </source>
</evidence>
<dbReference type="InterPro" id="IPR002205">
    <property type="entry name" value="Topo_IIA_dom_A"/>
</dbReference>
<gene>
    <name evidence="7" type="ORF">Pyn_01389</name>
</gene>
<evidence type="ECO:0000259" key="6">
    <source>
        <dbReference type="PROSITE" id="PS52040"/>
    </source>
</evidence>
<evidence type="ECO:0000256" key="2">
    <source>
        <dbReference type="ARBA" id="ARBA00023029"/>
    </source>
</evidence>
<keyword evidence="2 5" id="KW-0799">Topoisomerase</keyword>
<keyword evidence="3 5" id="KW-0238">DNA-binding</keyword>
<dbReference type="GO" id="GO:0009330">
    <property type="term" value="C:DNA topoisomerase type II (double strand cut, ATP-hydrolyzing) complex"/>
    <property type="evidence" value="ECO:0007669"/>
    <property type="project" value="TreeGrafter"/>
</dbReference>
<comment type="similarity">
    <text evidence="1">Belongs to the type II topoisomerase GyrA/ParC subunit family.</text>
</comment>
<dbReference type="Gene3D" id="3.90.199.10">
    <property type="entry name" value="Topoisomerase II, domain 5"/>
    <property type="match status" value="1"/>
</dbReference>
<dbReference type="PROSITE" id="PS52040">
    <property type="entry name" value="TOPO_IIA"/>
    <property type="match status" value="1"/>
</dbReference>
<dbReference type="OrthoDB" id="276498at2759"/>
<dbReference type="AlphaFoldDB" id="A0A314YXY4"/>